<organism evidence="1 2">
    <name type="scientific">Halteria grandinella</name>
    <dbReference type="NCBI Taxonomy" id="5974"/>
    <lineage>
        <taxon>Eukaryota</taxon>
        <taxon>Sar</taxon>
        <taxon>Alveolata</taxon>
        <taxon>Ciliophora</taxon>
        <taxon>Intramacronucleata</taxon>
        <taxon>Spirotrichea</taxon>
        <taxon>Stichotrichia</taxon>
        <taxon>Sporadotrichida</taxon>
        <taxon>Halteriidae</taxon>
        <taxon>Halteria</taxon>
    </lineage>
</organism>
<dbReference type="AlphaFoldDB" id="A0A8J8NDV5"/>
<dbReference type="Proteomes" id="UP000785679">
    <property type="component" value="Unassembled WGS sequence"/>
</dbReference>
<sequence length="92" mass="10800">MKNQDLEEYMRIDIKKVKKPLLLQKQPKASLERLLAPSPSPPTFDSKMPPLISIEKRRRSIIELQSLKLNEVEANPYQNFNFKPKVESIHEE</sequence>
<dbReference type="EMBL" id="RRYP01020608">
    <property type="protein sequence ID" value="TNV72881.1"/>
    <property type="molecule type" value="Genomic_DNA"/>
</dbReference>
<comment type="caution">
    <text evidence="1">The sequence shown here is derived from an EMBL/GenBank/DDBJ whole genome shotgun (WGS) entry which is preliminary data.</text>
</comment>
<proteinExistence type="predicted"/>
<gene>
    <name evidence="1" type="ORF">FGO68_gene243</name>
</gene>
<keyword evidence="2" id="KW-1185">Reference proteome</keyword>
<evidence type="ECO:0000313" key="2">
    <source>
        <dbReference type="Proteomes" id="UP000785679"/>
    </source>
</evidence>
<accession>A0A8J8NDV5</accession>
<evidence type="ECO:0000313" key="1">
    <source>
        <dbReference type="EMBL" id="TNV72881.1"/>
    </source>
</evidence>
<reference evidence="1" key="1">
    <citation type="submission" date="2019-06" db="EMBL/GenBank/DDBJ databases">
        <authorList>
            <person name="Zheng W."/>
        </authorList>
    </citation>
    <scope>NUCLEOTIDE SEQUENCE</scope>
    <source>
        <strain evidence="1">QDHG01</strain>
    </source>
</reference>
<protein>
    <submittedName>
        <fullName evidence="1">Uncharacterized protein</fullName>
    </submittedName>
</protein>
<name>A0A8J8NDV5_HALGN</name>